<dbReference type="EMBL" id="QKYT01000223">
    <property type="protein sequence ID" value="RIA89358.1"/>
    <property type="molecule type" value="Genomic_DNA"/>
</dbReference>
<evidence type="ECO:0000313" key="2">
    <source>
        <dbReference type="Proteomes" id="UP000265703"/>
    </source>
</evidence>
<name>A0A397STQ5_9GLOM</name>
<dbReference type="Proteomes" id="UP000265703">
    <property type="component" value="Unassembled WGS sequence"/>
</dbReference>
<dbReference type="OrthoDB" id="2304754at2759"/>
<accession>A0A397STQ5</accession>
<keyword evidence="2" id="KW-1185">Reference proteome</keyword>
<dbReference type="AlphaFoldDB" id="A0A397STQ5"/>
<sequence>MPKTIYNFIDESTIITLFETHPQAMYTNQFLNLQNLPEPVNCQNQEEFVFSRSIIRVQSEVIHILRSDECLECAI</sequence>
<organism evidence="1 2">
    <name type="scientific">Glomus cerebriforme</name>
    <dbReference type="NCBI Taxonomy" id="658196"/>
    <lineage>
        <taxon>Eukaryota</taxon>
        <taxon>Fungi</taxon>
        <taxon>Fungi incertae sedis</taxon>
        <taxon>Mucoromycota</taxon>
        <taxon>Glomeromycotina</taxon>
        <taxon>Glomeromycetes</taxon>
        <taxon>Glomerales</taxon>
        <taxon>Glomeraceae</taxon>
        <taxon>Glomus</taxon>
    </lineage>
</organism>
<protein>
    <submittedName>
        <fullName evidence="1">Uncharacterized protein</fullName>
    </submittedName>
</protein>
<dbReference type="STRING" id="658196.A0A397STQ5"/>
<proteinExistence type="predicted"/>
<reference evidence="1 2" key="1">
    <citation type="submission" date="2018-06" db="EMBL/GenBank/DDBJ databases">
        <title>Comparative genomics reveals the genomic features of Rhizophagus irregularis, R. cerebriforme, R. diaphanum and Gigaspora rosea, and their symbiotic lifestyle signature.</title>
        <authorList>
            <person name="Morin E."/>
            <person name="San Clemente H."/>
            <person name="Chen E.C.H."/>
            <person name="De La Providencia I."/>
            <person name="Hainaut M."/>
            <person name="Kuo A."/>
            <person name="Kohler A."/>
            <person name="Murat C."/>
            <person name="Tang N."/>
            <person name="Roy S."/>
            <person name="Loubradou J."/>
            <person name="Henrissat B."/>
            <person name="Grigoriev I.V."/>
            <person name="Corradi N."/>
            <person name="Roux C."/>
            <person name="Martin F.M."/>
        </authorList>
    </citation>
    <scope>NUCLEOTIDE SEQUENCE [LARGE SCALE GENOMIC DNA]</scope>
    <source>
        <strain evidence="1 2">DAOM 227022</strain>
    </source>
</reference>
<gene>
    <name evidence="1" type="ORF">C1645_824988</name>
</gene>
<evidence type="ECO:0000313" key="1">
    <source>
        <dbReference type="EMBL" id="RIA89358.1"/>
    </source>
</evidence>
<comment type="caution">
    <text evidence="1">The sequence shown here is derived from an EMBL/GenBank/DDBJ whole genome shotgun (WGS) entry which is preliminary data.</text>
</comment>